<dbReference type="Proteomes" id="UP000019140">
    <property type="component" value="Unassembled WGS sequence"/>
</dbReference>
<dbReference type="EC" id="1.2.1.38" evidence="7"/>
<dbReference type="Pfam" id="PF22698">
    <property type="entry name" value="Semialdhyde_dhC_1"/>
    <property type="match status" value="1"/>
</dbReference>
<dbReference type="SMART" id="SM00859">
    <property type="entry name" value="Semialdhyde_dh"/>
    <property type="match status" value="1"/>
</dbReference>
<keyword evidence="2 7" id="KW-0055">Arginine biosynthesis</keyword>
<dbReference type="GO" id="GO:0003942">
    <property type="term" value="F:N-acetyl-gamma-glutamyl-phosphate reductase activity"/>
    <property type="evidence" value="ECO:0007669"/>
    <property type="project" value="UniProtKB-UniRule"/>
</dbReference>
<keyword evidence="3 7" id="KW-0028">Amino-acid biosynthesis</keyword>
<dbReference type="InterPro" id="IPR058924">
    <property type="entry name" value="AGPR_dimerisation_dom"/>
</dbReference>
<dbReference type="InterPro" id="IPR000706">
    <property type="entry name" value="AGPR_type-1"/>
</dbReference>
<dbReference type="HAMAP" id="MF_00150">
    <property type="entry name" value="ArgC_type1"/>
    <property type="match status" value="1"/>
</dbReference>
<comment type="function">
    <text evidence="7">Catalyzes the NADPH-dependent reduction of N-acetyl-5-glutamyl phosphate to yield N-acetyl-L-glutamate 5-semialdehyde.</text>
</comment>
<dbReference type="InterPro" id="IPR036291">
    <property type="entry name" value="NAD(P)-bd_dom_sf"/>
</dbReference>
<reference evidence="9 10" key="1">
    <citation type="journal article" date="2014" name="Nature">
        <title>An environmental bacterial taxon with a large and distinct metabolic repertoire.</title>
        <authorList>
            <person name="Wilson M.C."/>
            <person name="Mori T."/>
            <person name="Ruckert C."/>
            <person name="Uria A.R."/>
            <person name="Helf M.J."/>
            <person name="Takada K."/>
            <person name="Gernert C."/>
            <person name="Steffens U.A."/>
            <person name="Heycke N."/>
            <person name="Schmitt S."/>
            <person name="Rinke C."/>
            <person name="Helfrich E.J."/>
            <person name="Brachmann A.O."/>
            <person name="Gurgui C."/>
            <person name="Wakimoto T."/>
            <person name="Kracht M."/>
            <person name="Crusemann M."/>
            <person name="Hentschel U."/>
            <person name="Abe I."/>
            <person name="Matsunaga S."/>
            <person name="Kalinowski J."/>
            <person name="Takeyama H."/>
            <person name="Piel J."/>
        </authorList>
    </citation>
    <scope>NUCLEOTIDE SEQUENCE [LARGE SCALE GENOMIC DNA]</scope>
    <source>
        <strain evidence="10">TSY2</strain>
    </source>
</reference>
<sequence>MVEKIRASVIGASGYGGAEAVRLLATHPQINIVHVTADSQKGREMSNLYPNLRRYVDQTMIEADAEAIGRDSDVTFVSLPSGKAMHMVLPLLEGGSKVIDIAADFRLHDASLYPVWYKFEHAAPTYLGEAVYGLPELHRDEIRQTRLLANPGCYPAAALLALLPLIRSGKAQTSGIVIDAKSGVSGAGRGGGGGFGYAEVNENLSAYSVTAHNHTAEIEQELSGAAGGEAPVRVVFTPHLVPMTRGILATAYVPLAEELAESEALALYDDMYADEPFVRVLHDALPQTKATLGSNYCDVTVRINPRTQTAIAIAAIDNLGRGAAGQAVQNMNLMFDLPEATGLAFPGVFP</sequence>
<dbReference type="GO" id="GO:0051287">
    <property type="term" value="F:NAD binding"/>
    <property type="evidence" value="ECO:0007669"/>
    <property type="project" value="InterPro"/>
</dbReference>
<dbReference type="PANTHER" id="PTHR32338">
    <property type="entry name" value="N-ACETYL-GAMMA-GLUTAMYL-PHOSPHATE REDUCTASE, CHLOROPLASTIC-RELATED-RELATED"/>
    <property type="match status" value="1"/>
</dbReference>
<evidence type="ECO:0000256" key="6">
    <source>
        <dbReference type="ARBA" id="ARBA00050557"/>
    </source>
</evidence>
<keyword evidence="4 7" id="KW-0521">NADP</keyword>
<dbReference type="InterPro" id="IPR050085">
    <property type="entry name" value="AGPR"/>
</dbReference>
<dbReference type="PANTHER" id="PTHR32338:SF10">
    <property type="entry name" value="N-ACETYL-GAMMA-GLUTAMYL-PHOSPHATE REDUCTASE, CHLOROPLASTIC-RELATED"/>
    <property type="match status" value="1"/>
</dbReference>
<dbReference type="InterPro" id="IPR000534">
    <property type="entry name" value="Semialdehyde_DH_NAD-bd"/>
</dbReference>
<dbReference type="SUPFAM" id="SSF51735">
    <property type="entry name" value="NAD(P)-binding Rossmann-fold domains"/>
    <property type="match status" value="1"/>
</dbReference>
<comment type="subcellular location">
    <subcellularLocation>
        <location evidence="7">Cytoplasm</location>
    </subcellularLocation>
</comment>
<name>W4M8I0_9BACT</name>
<keyword evidence="10" id="KW-1185">Reference proteome</keyword>
<dbReference type="NCBIfam" id="TIGR01850">
    <property type="entry name" value="argC"/>
    <property type="match status" value="1"/>
</dbReference>
<dbReference type="GO" id="GO:0006526">
    <property type="term" value="P:L-arginine biosynthetic process"/>
    <property type="evidence" value="ECO:0007669"/>
    <property type="project" value="UniProtKB-UniRule"/>
</dbReference>
<evidence type="ECO:0000256" key="3">
    <source>
        <dbReference type="ARBA" id="ARBA00022605"/>
    </source>
</evidence>
<comment type="caution">
    <text evidence="9">The sequence shown here is derived from an EMBL/GenBank/DDBJ whole genome shotgun (WGS) entry which is preliminary data.</text>
</comment>
<dbReference type="CDD" id="cd23934">
    <property type="entry name" value="AGPR_1_C"/>
    <property type="match status" value="1"/>
</dbReference>
<protein>
    <recommendedName>
        <fullName evidence="7">N-acetyl-gamma-glutamyl-phosphate reductase</fullName>
        <shortName evidence="7">AGPR</shortName>
        <ecNumber evidence="7">1.2.1.38</ecNumber>
    </recommendedName>
    <alternativeName>
        <fullName evidence="7">N-acetyl-glutamate semialdehyde dehydrogenase</fullName>
        <shortName evidence="7">NAGSA dehydrogenase</shortName>
    </alternativeName>
</protein>
<dbReference type="PATRIC" id="fig|1429439.4.peg.3122"/>
<accession>W4M8I0</accession>
<dbReference type="GO" id="GO:0005737">
    <property type="term" value="C:cytoplasm"/>
    <property type="evidence" value="ECO:0007669"/>
    <property type="project" value="UniProtKB-SubCell"/>
</dbReference>
<feature type="active site" evidence="7">
    <location>
        <position position="153"/>
    </location>
</feature>
<dbReference type="SUPFAM" id="SSF55347">
    <property type="entry name" value="Glyceraldehyde-3-phosphate dehydrogenase-like, C-terminal domain"/>
    <property type="match status" value="1"/>
</dbReference>
<evidence type="ECO:0000256" key="7">
    <source>
        <dbReference type="HAMAP-Rule" id="MF_00150"/>
    </source>
</evidence>
<organism evidence="9 10">
    <name type="scientific">Candidatus Entotheonella gemina</name>
    <dbReference type="NCBI Taxonomy" id="1429439"/>
    <lineage>
        <taxon>Bacteria</taxon>
        <taxon>Pseudomonadati</taxon>
        <taxon>Nitrospinota/Tectimicrobiota group</taxon>
        <taxon>Candidatus Tectimicrobiota</taxon>
        <taxon>Candidatus Entotheonellia</taxon>
        <taxon>Candidatus Entotheonellales</taxon>
        <taxon>Candidatus Entotheonellaceae</taxon>
        <taxon>Candidatus Entotheonella</taxon>
    </lineage>
</organism>
<evidence type="ECO:0000256" key="4">
    <source>
        <dbReference type="ARBA" id="ARBA00022857"/>
    </source>
</evidence>
<comment type="pathway">
    <text evidence="1 7">Amino-acid biosynthesis; L-arginine biosynthesis; N(2)-acetyl-L-ornithine from L-glutamate: step 3/4.</text>
</comment>
<dbReference type="FunFam" id="3.30.360.10:FF:000014">
    <property type="entry name" value="N-acetyl-gamma-glutamyl-phosphate reductase"/>
    <property type="match status" value="1"/>
</dbReference>
<keyword evidence="5 7" id="KW-0560">Oxidoreductase</keyword>
<dbReference type="AlphaFoldDB" id="W4M8I0"/>
<dbReference type="UniPathway" id="UPA00068">
    <property type="reaction ID" value="UER00108"/>
</dbReference>
<dbReference type="Pfam" id="PF01118">
    <property type="entry name" value="Semialdhyde_dh"/>
    <property type="match status" value="1"/>
</dbReference>
<dbReference type="HOGENOM" id="CLU_006384_0_1_7"/>
<evidence type="ECO:0000313" key="9">
    <source>
        <dbReference type="EMBL" id="ETX06221.1"/>
    </source>
</evidence>
<evidence type="ECO:0000256" key="2">
    <source>
        <dbReference type="ARBA" id="ARBA00022571"/>
    </source>
</evidence>
<evidence type="ECO:0000256" key="1">
    <source>
        <dbReference type="ARBA" id="ARBA00004862"/>
    </source>
</evidence>
<evidence type="ECO:0000313" key="10">
    <source>
        <dbReference type="Proteomes" id="UP000019140"/>
    </source>
</evidence>
<evidence type="ECO:0000256" key="5">
    <source>
        <dbReference type="ARBA" id="ARBA00023002"/>
    </source>
</evidence>
<dbReference type="GO" id="GO:0070401">
    <property type="term" value="F:NADP+ binding"/>
    <property type="evidence" value="ECO:0007669"/>
    <property type="project" value="InterPro"/>
</dbReference>
<proteinExistence type="inferred from homology"/>
<feature type="domain" description="Semialdehyde dehydrogenase NAD-binding" evidence="8">
    <location>
        <begin position="6"/>
        <end position="145"/>
    </location>
</feature>
<evidence type="ECO:0000259" key="8">
    <source>
        <dbReference type="SMART" id="SM00859"/>
    </source>
</evidence>
<dbReference type="CDD" id="cd17895">
    <property type="entry name" value="AGPR_1_N"/>
    <property type="match status" value="1"/>
</dbReference>
<gene>
    <name evidence="7 9" type="primary">argC</name>
    <name evidence="9" type="ORF">ETSY2_18415</name>
</gene>
<comment type="catalytic activity">
    <reaction evidence="6 7">
        <text>N-acetyl-L-glutamate 5-semialdehyde + phosphate + NADP(+) = N-acetyl-L-glutamyl 5-phosphate + NADPH + H(+)</text>
        <dbReference type="Rhea" id="RHEA:21588"/>
        <dbReference type="ChEBI" id="CHEBI:15378"/>
        <dbReference type="ChEBI" id="CHEBI:29123"/>
        <dbReference type="ChEBI" id="CHEBI:43474"/>
        <dbReference type="ChEBI" id="CHEBI:57783"/>
        <dbReference type="ChEBI" id="CHEBI:57936"/>
        <dbReference type="ChEBI" id="CHEBI:58349"/>
        <dbReference type="EC" id="1.2.1.38"/>
    </reaction>
</comment>
<comment type="similarity">
    <text evidence="7">Belongs to the NAGSA dehydrogenase family. Type 1 subfamily.</text>
</comment>
<dbReference type="EMBL" id="AZHX01000755">
    <property type="protein sequence ID" value="ETX06221.1"/>
    <property type="molecule type" value="Genomic_DNA"/>
</dbReference>
<keyword evidence="7" id="KW-0963">Cytoplasm</keyword>
<dbReference type="Gene3D" id="3.30.360.10">
    <property type="entry name" value="Dihydrodipicolinate Reductase, domain 2"/>
    <property type="match status" value="1"/>
</dbReference>
<dbReference type="Gene3D" id="3.40.50.720">
    <property type="entry name" value="NAD(P)-binding Rossmann-like Domain"/>
    <property type="match status" value="1"/>
</dbReference>